<feature type="region of interest" description="Disordered" evidence="5">
    <location>
        <begin position="35"/>
        <end position="72"/>
    </location>
</feature>
<accession>A0A1S8CW67</accession>
<feature type="domain" description="C-type lysozyme inhibitor" evidence="7">
    <location>
        <begin position="77"/>
        <end position="144"/>
    </location>
</feature>
<gene>
    <name evidence="8" type="ORF">BKE30_03795</name>
</gene>
<evidence type="ECO:0000256" key="2">
    <source>
        <dbReference type="ARBA" id="ARBA00023136"/>
    </source>
</evidence>
<evidence type="ECO:0000256" key="3">
    <source>
        <dbReference type="ARBA" id="ARBA00023139"/>
    </source>
</evidence>
<dbReference type="OrthoDB" id="6717395at2"/>
<dbReference type="Pfam" id="PF09864">
    <property type="entry name" value="MliC"/>
    <property type="match status" value="1"/>
</dbReference>
<evidence type="ECO:0000313" key="8">
    <source>
        <dbReference type="EMBL" id="ONG41567.1"/>
    </source>
</evidence>
<feature type="signal peptide" evidence="6">
    <location>
        <begin position="1"/>
        <end position="20"/>
    </location>
</feature>
<keyword evidence="1 6" id="KW-0732">Signal</keyword>
<keyword evidence="2" id="KW-0472">Membrane</keyword>
<protein>
    <recommendedName>
        <fullName evidence="7">C-type lysozyme inhibitor domain-containing protein</fullName>
    </recommendedName>
</protein>
<dbReference type="RefSeq" id="WP_076877323.1">
    <property type="nucleotide sequence ID" value="NZ_MLCN01000008.1"/>
</dbReference>
<keyword evidence="9" id="KW-1185">Reference proteome</keyword>
<evidence type="ECO:0000256" key="6">
    <source>
        <dbReference type="SAM" id="SignalP"/>
    </source>
</evidence>
<sequence length="168" mass="18522">MKVGKNLLPWLLIASSVFIASITYQRQASLDAANSASHGADNHETDAVQRKDDNTGKQGTDKHGAGKLSPVPVLTRYQCDNQQTIQASYSDSKTQPSTITLHINGQRYELYSVPSQAGSLYATERGINPEQGMRWHVQGLEARLVSMTLDHTATPDQEQLLMRCQQPV</sequence>
<evidence type="ECO:0000259" key="7">
    <source>
        <dbReference type="Pfam" id="PF09864"/>
    </source>
</evidence>
<evidence type="ECO:0000256" key="5">
    <source>
        <dbReference type="SAM" id="MobiDB-lite"/>
    </source>
</evidence>
<dbReference type="Proteomes" id="UP000192132">
    <property type="component" value="Unassembled WGS sequence"/>
</dbReference>
<dbReference type="STRING" id="1907941.BKE30_03795"/>
<feature type="chain" id="PRO_5012571605" description="C-type lysozyme inhibitor domain-containing protein" evidence="6">
    <location>
        <begin position="21"/>
        <end position="168"/>
    </location>
</feature>
<organism evidence="8 9">
    <name type="scientific">Alkanindiges hydrocarboniclasticus</name>
    <dbReference type="NCBI Taxonomy" id="1907941"/>
    <lineage>
        <taxon>Bacteria</taxon>
        <taxon>Pseudomonadati</taxon>
        <taxon>Pseudomonadota</taxon>
        <taxon>Gammaproteobacteria</taxon>
        <taxon>Moraxellales</taxon>
        <taxon>Moraxellaceae</taxon>
        <taxon>Alkanindiges</taxon>
    </lineage>
</organism>
<feature type="compositionally biased region" description="Basic and acidic residues" evidence="5">
    <location>
        <begin position="40"/>
        <end position="64"/>
    </location>
</feature>
<dbReference type="Gene3D" id="2.40.128.200">
    <property type="match status" value="1"/>
</dbReference>
<evidence type="ECO:0000256" key="4">
    <source>
        <dbReference type="ARBA" id="ARBA00023288"/>
    </source>
</evidence>
<dbReference type="EMBL" id="MLCN01000008">
    <property type="protein sequence ID" value="ONG41567.1"/>
    <property type="molecule type" value="Genomic_DNA"/>
</dbReference>
<keyword evidence="4" id="KW-0449">Lipoprotein</keyword>
<comment type="caution">
    <text evidence="8">The sequence shown here is derived from an EMBL/GenBank/DDBJ whole genome shotgun (WGS) entry which is preliminary data.</text>
</comment>
<dbReference type="AlphaFoldDB" id="A0A1S8CW67"/>
<proteinExistence type="predicted"/>
<dbReference type="InterPro" id="IPR036328">
    <property type="entry name" value="MliC_sf"/>
</dbReference>
<dbReference type="InterPro" id="IPR018660">
    <property type="entry name" value="MliC"/>
</dbReference>
<reference evidence="8 9" key="1">
    <citation type="submission" date="2016-10" db="EMBL/GenBank/DDBJ databases">
        <title>Draft Genome sequence of Alkanindiges sp. strain H1.</title>
        <authorList>
            <person name="Subhash Y."/>
            <person name="Lee S."/>
        </authorList>
    </citation>
    <scope>NUCLEOTIDE SEQUENCE [LARGE SCALE GENOMIC DNA]</scope>
    <source>
        <strain evidence="8 9">H1</strain>
    </source>
</reference>
<name>A0A1S8CW67_9GAMM</name>
<evidence type="ECO:0000256" key="1">
    <source>
        <dbReference type="ARBA" id="ARBA00022729"/>
    </source>
</evidence>
<evidence type="ECO:0000313" key="9">
    <source>
        <dbReference type="Proteomes" id="UP000192132"/>
    </source>
</evidence>
<dbReference type="SUPFAM" id="SSF141488">
    <property type="entry name" value="YdhA-like"/>
    <property type="match status" value="1"/>
</dbReference>
<keyword evidence="3" id="KW-0564">Palmitate</keyword>